<feature type="region of interest" description="Disordered" evidence="1">
    <location>
        <begin position="101"/>
        <end position="125"/>
    </location>
</feature>
<dbReference type="OrthoDB" id="3052561at2759"/>
<dbReference type="EMBL" id="CACVBS010000028">
    <property type="protein sequence ID" value="CAA7260142.1"/>
    <property type="molecule type" value="Genomic_DNA"/>
</dbReference>
<protein>
    <submittedName>
        <fullName evidence="2">Uncharacterized protein</fullName>
    </submittedName>
</protein>
<feature type="compositionally biased region" description="Pro residues" evidence="1">
    <location>
        <begin position="103"/>
        <end position="115"/>
    </location>
</feature>
<feature type="compositionally biased region" description="Polar residues" evidence="1">
    <location>
        <begin position="1"/>
        <end position="10"/>
    </location>
</feature>
<feature type="compositionally biased region" description="Polar residues" evidence="1">
    <location>
        <begin position="21"/>
        <end position="34"/>
    </location>
</feature>
<feature type="compositionally biased region" description="Acidic residues" evidence="1">
    <location>
        <begin position="40"/>
        <end position="49"/>
    </location>
</feature>
<dbReference type="AlphaFoldDB" id="A0A8S0WLA1"/>
<evidence type="ECO:0000256" key="1">
    <source>
        <dbReference type="SAM" id="MobiDB-lite"/>
    </source>
</evidence>
<keyword evidence="3" id="KW-1185">Reference proteome</keyword>
<proteinExistence type="predicted"/>
<evidence type="ECO:0000313" key="2">
    <source>
        <dbReference type="EMBL" id="CAA7260142.1"/>
    </source>
</evidence>
<name>A0A8S0WLA1_CYCAE</name>
<accession>A0A8S0WLA1</accession>
<dbReference type="Proteomes" id="UP000467700">
    <property type="component" value="Unassembled WGS sequence"/>
</dbReference>
<organism evidence="2 3">
    <name type="scientific">Cyclocybe aegerita</name>
    <name type="common">Black poplar mushroom</name>
    <name type="synonym">Agrocybe aegerita</name>
    <dbReference type="NCBI Taxonomy" id="1973307"/>
    <lineage>
        <taxon>Eukaryota</taxon>
        <taxon>Fungi</taxon>
        <taxon>Dikarya</taxon>
        <taxon>Basidiomycota</taxon>
        <taxon>Agaricomycotina</taxon>
        <taxon>Agaricomycetes</taxon>
        <taxon>Agaricomycetidae</taxon>
        <taxon>Agaricales</taxon>
        <taxon>Agaricineae</taxon>
        <taxon>Bolbitiaceae</taxon>
        <taxon>Cyclocybe</taxon>
    </lineage>
</organism>
<feature type="region of interest" description="Disordered" evidence="1">
    <location>
        <begin position="1"/>
        <end position="49"/>
    </location>
</feature>
<evidence type="ECO:0000313" key="3">
    <source>
        <dbReference type="Proteomes" id="UP000467700"/>
    </source>
</evidence>
<reference evidence="2 3" key="1">
    <citation type="submission" date="2020-01" db="EMBL/GenBank/DDBJ databases">
        <authorList>
            <person name="Gupta K D."/>
        </authorList>
    </citation>
    <scope>NUCLEOTIDE SEQUENCE [LARGE SCALE GENOMIC DNA]</scope>
</reference>
<gene>
    <name evidence="2" type="ORF">AAE3_LOCUS2407</name>
</gene>
<comment type="caution">
    <text evidence="2">The sequence shown here is derived from an EMBL/GenBank/DDBJ whole genome shotgun (WGS) entry which is preliminary data.</text>
</comment>
<sequence length="301" mass="34058">MPKVPSSPQSRRVRFDLPLSRENTIYSESSTSSRRPADPTPDEQDLQDEDLIKHLLLDSVSSSQSTEETDEVPFVLYNVPGPIGLQFLYNTLDSLNLLSYGTPSPPAPTPPPKPPHSARPKPYTKKRLYPVTKDRYTHRTPRRTTTSFYHTEAYFADAESEYIIPPGADDESPVRIRVTGDWSKERLGKQKGDELVIYRVPQNDVVFFGISSAGYGLKGHSIRQPRDGDAVTVVRHGHVSWDMGNKGEKWFLMGRDESVISDLVIRARVTRPSLFTRVKRALWEEPKRYLAANPILPNPFA</sequence>
<feature type="compositionally biased region" description="Basic residues" evidence="1">
    <location>
        <begin position="116"/>
        <end position="125"/>
    </location>
</feature>